<dbReference type="NCBIfam" id="TIGR02322">
    <property type="entry name" value="phosphon_PhnN"/>
    <property type="match status" value="1"/>
</dbReference>
<organism evidence="7 8">
    <name type="scientific">Curtobacterium herbarum</name>
    <dbReference type="NCBI Taxonomy" id="150122"/>
    <lineage>
        <taxon>Bacteria</taxon>
        <taxon>Bacillati</taxon>
        <taxon>Actinomycetota</taxon>
        <taxon>Actinomycetes</taxon>
        <taxon>Micrococcales</taxon>
        <taxon>Microbacteriaceae</taxon>
        <taxon>Curtobacterium</taxon>
    </lineage>
</organism>
<comment type="similarity">
    <text evidence="6">Belongs to the ribose 1,5-bisphosphokinase family.</text>
</comment>
<evidence type="ECO:0000256" key="6">
    <source>
        <dbReference type="HAMAP-Rule" id="MF_00836"/>
    </source>
</evidence>
<evidence type="ECO:0000313" key="7">
    <source>
        <dbReference type="EMBL" id="GAA1493095.1"/>
    </source>
</evidence>
<keyword evidence="3 6" id="KW-0808">Transferase</keyword>
<comment type="catalytic activity">
    <reaction evidence="1 6">
        <text>alpha-D-ribose 1,5-bisphosphate + ATP = 5-phospho-alpha-D-ribose 1-diphosphate + ADP</text>
        <dbReference type="Rhea" id="RHEA:20109"/>
        <dbReference type="ChEBI" id="CHEBI:30616"/>
        <dbReference type="ChEBI" id="CHEBI:58017"/>
        <dbReference type="ChEBI" id="CHEBI:68688"/>
        <dbReference type="ChEBI" id="CHEBI:456216"/>
        <dbReference type="EC" id="2.7.4.23"/>
    </reaction>
</comment>
<comment type="function">
    <text evidence="6">Catalyzes the phosphorylation of ribose 1,5-bisphosphate to 5-phospho-D-ribosyl alpha-1-diphosphate (PRPP).</text>
</comment>
<comment type="caution">
    <text evidence="7">The sequence shown here is derived from an EMBL/GenBank/DDBJ whole genome shotgun (WGS) entry which is preliminary data.</text>
</comment>
<protein>
    <recommendedName>
        <fullName evidence="6">Ribose 1,5-bisphosphate phosphokinase PhnN</fullName>
        <ecNumber evidence="6">2.7.4.23</ecNumber>
    </recommendedName>
    <alternativeName>
        <fullName evidence="6">Ribose 1,5-bisphosphokinase</fullName>
    </alternativeName>
</protein>
<evidence type="ECO:0000256" key="3">
    <source>
        <dbReference type="ARBA" id="ARBA00022679"/>
    </source>
</evidence>
<comment type="caution">
    <text evidence="6">Lacks conserved residue(s) required for the propagation of feature annotation.</text>
</comment>
<reference evidence="7 8" key="1">
    <citation type="journal article" date="2019" name="Int. J. Syst. Evol. Microbiol.">
        <title>The Global Catalogue of Microorganisms (GCM) 10K type strain sequencing project: providing services to taxonomists for standard genome sequencing and annotation.</title>
        <authorList>
            <consortium name="The Broad Institute Genomics Platform"/>
            <consortium name="The Broad Institute Genome Sequencing Center for Infectious Disease"/>
            <person name="Wu L."/>
            <person name="Ma J."/>
        </authorList>
    </citation>
    <scope>NUCLEOTIDE SEQUENCE [LARGE SCALE GENOMIC DNA]</scope>
    <source>
        <strain evidence="7 8">JCM 12140</strain>
    </source>
</reference>
<dbReference type="EC" id="2.7.4.23" evidence="6"/>
<gene>
    <name evidence="6 7" type="primary">phnN</name>
    <name evidence="7" type="ORF">GCM10009627_14410</name>
</gene>
<dbReference type="InterPro" id="IPR027417">
    <property type="entry name" value="P-loop_NTPase"/>
</dbReference>
<dbReference type="HAMAP" id="MF_00836">
    <property type="entry name" value="PhnN"/>
    <property type="match status" value="1"/>
</dbReference>
<evidence type="ECO:0000256" key="1">
    <source>
        <dbReference type="ARBA" id="ARBA00000373"/>
    </source>
</evidence>
<dbReference type="InterPro" id="IPR012699">
    <property type="entry name" value="PhnN"/>
</dbReference>
<evidence type="ECO:0000313" key="8">
    <source>
        <dbReference type="Proteomes" id="UP001501742"/>
    </source>
</evidence>
<keyword evidence="4 6" id="KW-0547">Nucleotide-binding</keyword>
<proteinExistence type="inferred from homology"/>
<keyword evidence="5 6" id="KW-0067">ATP-binding</keyword>
<evidence type="ECO:0000256" key="2">
    <source>
        <dbReference type="ARBA" id="ARBA00005069"/>
    </source>
</evidence>
<dbReference type="Gene3D" id="3.40.50.300">
    <property type="entry name" value="P-loop containing nucleotide triphosphate hydrolases"/>
    <property type="match status" value="1"/>
</dbReference>
<evidence type="ECO:0000256" key="5">
    <source>
        <dbReference type="ARBA" id="ARBA00022840"/>
    </source>
</evidence>
<sequence>MSPIGPAPAGPTPIGPGTFVAVVGASGVGKDALIDHARARTSDTVRFPRRTITRPSGAGEDHDPLDAAAFAAAARAGAFAVHWHAHGLDYGIPAQTDEDLRAGRTVVANVSRGVLAELSRRCEHLVVVRVSVPDAVRAERLRARSRESAEAVAARLHRPDPAPDQHVDLEICNDGSLEAGGEALLRAILRADAAGRVADAGGPR</sequence>
<evidence type="ECO:0000256" key="4">
    <source>
        <dbReference type="ARBA" id="ARBA00022741"/>
    </source>
</evidence>
<accession>A0ABN1ZBW0</accession>
<dbReference type="RefSeq" id="WP_204606539.1">
    <property type="nucleotide sequence ID" value="NZ_BAAAJX010000005.1"/>
</dbReference>
<dbReference type="SUPFAM" id="SSF52540">
    <property type="entry name" value="P-loop containing nucleoside triphosphate hydrolases"/>
    <property type="match status" value="1"/>
</dbReference>
<keyword evidence="8" id="KW-1185">Reference proteome</keyword>
<dbReference type="Proteomes" id="UP001501742">
    <property type="component" value="Unassembled WGS sequence"/>
</dbReference>
<dbReference type="EMBL" id="BAAAJX010000005">
    <property type="protein sequence ID" value="GAA1493095.1"/>
    <property type="molecule type" value="Genomic_DNA"/>
</dbReference>
<comment type="pathway">
    <text evidence="2 6">Metabolic intermediate biosynthesis; 5-phospho-alpha-D-ribose 1-diphosphate biosynthesis; 5-phospho-alpha-D-ribose 1-diphosphate from D-ribose 5-phosphate (route II): step 3/3.</text>
</comment>
<name>A0ABN1ZBW0_9MICO</name>